<name>X1NBH6_9ZZZZ</name>
<dbReference type="Gene3D" id="3.40.50.300">
    <property type="entry name" value="P-loop containing nucleotide triphosphate hydrolases"/>
    <property type="match status" value="1"/>
</dbReference>
<gene>
    <name evidence="1" type="ORF">S06H3_37521</name>
</gene>
<proteinExistence type="predicted"/>
<dbReference type="Pfam" id="PF02367">
    <property type="entry name" value="TsaE"/>
    <property type="match status" value="1"/>
</dbReference>
<feature type="non-terminal residue" evidence="1">
    <location>
        <position position="1"/>
    </location>
</feature>
<dbReference type="AlphaFoldDB" id="X1NBH6"/>
<evidence type="ECO:0000313" key="1">
    <source>
        <dbReference type="EMBL" id="GAI24195.1"/>
    </source>
</evidence>
<reference evidence="1" key="1">
    <citation type="journal article" date="2014" name="Front. Microbiol.">
        <title>High frequency of phylogenetically diverse reductive dehalogenase-homologous genes in deep subseafloor sedimentary metagenomes.</title>
        <authorList>
            <person name="Kawai M."/>
            <person name="Futagami T."/>
            <person name="Toyoda A."/>
            <person name="Takaki Y."/>
            <person name="Nishi S."/>
            <person name="Hori S."/>
            <person name="Arai W."/>
            <person name="Tsubouchi T."/>
            <person name="Morono Y."/>
            <person name="Uchiyama I."/>
            <person name="Ito T."/>
            <person name="Fujiyama A."/>
            <person name="Inagaki F."/>
            <person name="Takami H."/>
        </authorList>
    </citation>
    <scope>NUCLEOTIDE SEQUENCE</scope>
    <source>
        <strain evidence="1">Expedition CK06-06</strain>
    </source>
</reference>
<organism evidence="1">
    <name type="scientific">marine sediment metagenome</name>
    <dbReference type="NCBI Taxonomy" id="412755"/>
    <lineage>
        <taxon>unclassified sequences</taxon>
        <taxon>metagenomes</taxon>
        <taxon>ecological metagenomes</taxon>
    </lineage>
</organism>
<protein>
    <submittedName>
        <fullName evidence="1">Uncharacterized protein</fullName>
    </submittedName>
</protein>
<accession>X1NBH6</accession>
<dbReference type="InterPro" id="IPR003442">
    <property type="entry name" value="T6A_TsaE"/>
</dbReference>
<dbReference type="InterPro" id="IPR027417">
    <property type="entry name" value="P-loop_NTPase"/>
</dbReference>
<comment type="caution">
    <text evidence="1">The sequence shown here is derived from an EMBL/GenBank/DDBJ whole genome shotgun (WGS) entry which is preliminary data.</text>
</comment>
<dbReference type="EMBL" id="BARV01022802">
    <property type="protein sequence ID" value="GAI24195.1"/>
    <property type="molecule type" value="Genomic_DNA"/>
</dbReference>
<dbReference type="GO" id="GO:0002949">
    <property type="term" value="P:tRNA threonylcarbamoyladenosine modification"/>
    <property type="evidence" value="ECO:0007669"/>
    <property type="project" value="InterPro"/>
</dbReference>
<sequence>GGILCLGYEEYFYEKRGVVVIEWAKKIKDFLPKEYLEINLKIVDLSKRKISGQAHGVRYREVFEEMGRLFCSC</sequence>